<organism evidence="8 9">
    <name type="scientific">Agromyces marinus</name>
    <dbReference type="NCBI Taxonomy" id="1389020"/>
    <lineage>
        <taxon>Bacteria</taxon>
        <taxon>Bacillati</taxon>
        <taxon>Actinomycetota</taxon>
        <taxon>Actinomycetes</taxon>
        <taxon>Micrococcales</taxon>
        <taxon>Microbacteriaceae</taxon>
        <taxon>Agromyces</taxon>
    </lineage>
</organism>
<evidence type="ECO:0000256" key="4">
    <source>
        <dbReference type="ARBA" id="ARBA00023136"/>
    </source>
</evidence>
<gene>
    <name evidence="8" type="ORF">GCM10025870_28970</name>
</gene>
<evidence type="ECO:0000256" key="1">
    <source>
        <dbReference type="ARBA" id="ARBA00004635"/>
    </source>
</evidence>
<dbReference type="PANTHER" id="PTHR30429:SF1">
    <property type="entry name" value="D-METHIONINE-BINDING LIPOPROTEIN METQ-RELATED"/>
    <property type="match status" value="1"/>
</dbReference>
<evidence type="ECO:0000256" key="5">
    <source>
        <dbReference type="ARBA" id="ARBA00023139"/>
    </source>
</evidence>
<dbReference type="SUPFAM" id="SSF53850">
    <property type="entry name" value="Periplasmic binding protein-like II"/>
    <property type="match status" value="1"/>
</dbReference>
<evidence type="ECO:0000256" key="3">
    <source>
        <dbReference type="ARBA" id="ARBA00022729"/>
    </source>
</evidence>
<evidence type="ECO:0000313" key="9">
    <source>
        <dbReference type="Proteomes" id="UP001321477"/>
    </source>
</evidence>
<proteinExistence type="inferred from homology"/>
<reference evidence="9" key="1">
    <citation type="journal article" date="2019" name="Int. J. Syst. Evol. Microbiol.">
        <title>The Global Catalogue of Microorganisms (GCM) 10K type strain sequencing project: providing services to taxonomists for standard genome sequencing and annotation.</title>
        <authorList>
            <consortium name="The Broad Institute Genomics Platform"/>
            <consortium name="The Broad Institute Genome Sequencing Center for Infectious Disease"/>
            <person name="Wu L."/>
            <person name="Ma J."/>
        </authorList>
    </citation>
    <scope>NUCLEOTIDE SEQUENCE [LARGE SCALE GENOMIC DNA]</scope>
    <source>
        <strain evidence="9">NBRC 109019</strain>
    </source>
</reference>
<evidence type="ECO:0000256" key="2">
    <source>
        <dbReference type="ARBA" id="ARBA00008973"/>
    </source>
</evidence>
<dbReference type="InterPro" id="IPR004872">
    <property type="entry name" value="Lipoprotein_NlpA"/>
</dbReference>
<keyword evidence="6" id="KW-0449">Lipoprotein</keyword>
<feature type="coiled-coil region" evidence="7">
    <location>
        <begin position="1"/>
        <end position="28"/>
    </location>
</feature>
<dbReference type="Gene3D" id="3.40.190.10">
    <property type="entry name" value="Periplasmic binding protein-like II"/>
    <property type="match status" value="2"/>
</dbReference>
<evidence type="ECO:0000313" key="8">
    <source>
        <dbReference type="EMBL" id="BDZ55824.1"/>
    </source>
</evidence>
<dbReference type="PANTHER" id="PTHR30429">
    <property type="entry name" value="D-METHIONINE-BINDING LIPOPROTEIN METQ"/>
    <property type="match status" value="1"/>
</dbReference>
<comment type="similarity">
    <text evidence="2">Belongs to the NlpA lipoprotein family.</text>
</comment>
<dbReference type="Proteomes" id="UP001321477">
    <property type="component" value="Chromosome"/>
</dbReference>
<sequence length="390" mass="41135">MAELGEHLRALEGEVAELETRWLEVSEQLEGDVEASVTLDDQLVNKSEILRLAWECARDRGIEAPPPPAVGFVMSRHHRHQHPIARVDTKRNPIMPSTTVKAIAALAAAPLVLGLAACSPAGATEGDDVIRIGVVGKGDAQWPAFEEAAEEAGIAIELVDFADYTQPNPATTEGELDLNQFQHIVYLADYNVSAGEDLTPIGSTAIYPLGLYSTKYDDVDAIPAGETVAVPNDASNQARALLVLQSAGLIELTSGGTIFSDLADIDEANSKVKVTALEASLTPTSLPDLAAAIINNDFVADAGLSFDDAIAKDDPTDPNALPYVNIFATRAADKDDARFAKLVEIYQTDPEVQAGLLESSGGTAAPLTTPVADLEDSLAKVEADTEAAKG</sequence>
<dbReference type="Pfam" id="PF03180">
    <property type="entry name" value="Lipoprotein_9"/>
    <property type="match status" value="1"/>
</dbReference>
<accession>A0ABM8H4U6</accession>
<comment type="subcellular location">
    <subcellularLocation>
        <location evidence="1">Membrane</location>
        <topology evidence="1">Lipid-anchor</topology>
    </subcellularLocation>
</comment>
<evidence type="ECO:0000256" key="7">
    <source>
        <dbReference type="SAM" id="Coils"/>
    </source>
</evidence>
<keyword evidence="7" id="KW-0175">Coiled coil</keyword>
<name>A0ABM8H4U6_9MICO</name>
<protein>
    <recommendedName>
        <fullName evidence="10">Methionine ABC transporter substrate-binding protein</fullName>
    </recommendedName>
</protein>
<keyword evidence="5" id="KW-0564">Palmitate</keyword>
<keyword evidence="4" id="KW-0472">Membrane</keyword>
<keyword evidence="3" id="KW-0732">Signal</keyword>
<evidence type="ECO:0008006" key="10">
    <source>
        <dbReference type="Google" id="ProtNLM"/>
    </source>
</evidence>
<dbReference type="EMBL" id="AP027734">
    <property type="protein sequence ID" value="BDZ55824.1"/>
    <property type="molecule type" value="Genomic_DNA"/>
</dbReference>
<evidence type="ECO:0000256" key="6">
    <source>
        <dbReference type="ARBA" id="ARBA00023288"/>
    </source>
</evidence>
<keyword evidence="9" id="KW-1185">Reference proteome</keyword>